<name>A0A445DZX5_ARAHY</name>
<organism evidence="1 2">
    <name type="scientific">Arachis hypogaea</name>
    <name type="common">Peanut</name>
    <dbReference type="NCBI Taxonomy" id="3818"/>
    <lineage>
        <taxon>Eukaryota</taxon>
        <taxon>Viridiplantae</taxon>
        <taxon>Streptophyta</taxon>
        <taxon>Embryophyta</taxon>
        <taxon>Tracheophyta</taxon>
        <taxon>Spermatophyta</taxon>
        <taxon>Magnoliopsida</taxon>
        <taxon>eudicotyledons</taxon>
        <taxon>Gunneridae</taxon>
        <taxon>Pentapetalae</taxon>
        <taxon>rosids</taxon>
        <taxon>fabids</taxon>
        <taxon>Fabales</taxon>
        <taxon>Fabaceae</taxon>
        <taxon>Papilionoideae</taxon>
        <taxon>50 kb inversion clade</taxon>
        <taxon>dalbergioids sensu lato</taxon>
        <taxon>Dalbergieae</taxon>
        <taxon>Pterocarpus clade</taxon>
        <taxon>Arachis</taxon>
    </lineage>
</organism>
<evidence type="ECO:0000313" key="1">
    <source>
        <dbReference type="EMBL" id="RYR68753.1"/>
    </source>
</evidence>
<accession>A0A445DZX5</accession>
<dbReference type="Proteomes" id="UP000289738">
    <property type="component" value="Chromosome A03"/>
</dbReference>
<dbReference type="EMBL" id="SDMP01000003">
    <property type="protein sequence ID" value="RYR68753.1"/>
    <property type="molecule type" value="Genomic_DNA"/>
</dbReference>
<gene>
    <name evidence="1" type="ORF">Ahy_A03g015224</name>
</gene>
<keyword evidence="2" id="KW-1185">Reference proteome</keyword>
<comment type="caution">
    <text evidence="1">The sequence shown here is derived from an EMBL/GenBank/DDBJ whole genome shotgun (WGS) entry which is preliminary data.</text>
</comment>
<protein>
    <submittedName>
        <fullName evidence="1">Uncharacterized protein</fullName>
    </submittedName>
</protein>
<sequence length="19" mass="2313">MEECHLFRPKKLHCQLGRS</sequence>
<dbReference type="AlphaFoldDB" id="A0A445DZX5"/>
<evidence type="ECO:0000313" key="2">
    <source>
        <dbReference type="Proteomes" id="UP000289738"/>
    </source>
</evidence>
<reference evidence="1 2" key="1">
    <citation type="submission" date="2019-01" db="EMBL/GenBank/DDBJ databases">
        <title>Sequencing of cultivated peanut Arachis hypogaea provides insights into genome evolution and oil improvement.</title>
        <authorList>
            <person name="Chen X."/>
        </authorList>
    </citation>
    <scope>NUCLEOTIDE SEQUENCE [LARGE SCALE GENOMIC DNA]</scope>
    <source>
        <strain evidence="2">cv. Fuhuasheng</strain>
        <tissue evidence="1">Leaves</tissue>
    </source>
</reference>
<proteinExistence type="predicted"/>